<dbReference type="GO" id="GO:0005829">
    <property type="term" value="C:cytosol"/>
    <property type="evidence" value="ECO:0007669"/>
    <property type="project" value="TreeGrafter"/>
</dbReference>
<name>A0A923LUQ5_9FIRM</name>
<dbReference type="GO" id="GO:0006412">
    <property type="term" value="P:translation"/>
    <property type="evidence" value="ECO:0007669"/>
    <property type="project" value="TreeGrafter"/>
</dbReference>
<dbReference type="GO" id="GO:0000028">
    <property type="term" value="P:ribosomal small subunit assembly"/>
    <property type="evidence" value="ECO:0007669"/>
    <property type="project" value="TreeGrafter"/>
</dbReference>
<dbReference type="InterPro" id="IPR003728">
    <property type="entry name" value="Ribosome_maturation_RimP"/>
</dbReference>
<evidence type="ECO:0000256" key="2">
    <source>
        <dbReference type="ARBA" id="ARBA00022517"/>
    </source>
</evidence>
<dbReference type="AlphaFoldDB" id="A0A923LUQ5"/>
<dbReference type="Gene3D" id="3.30.300.70">
    <property type="entry name" value="RimP-like superfamily, N-terminal"/>
    <property type="match status" value="1"/>
</dbReference>
<dbReference type="HAMAP" id="MF_01077">
    <property type="entry name" value="RimP"/>
    <property type="match status" value="1"/>
</dbReference>
<dbReference type="SUPFAM" id="SSF74942">
    <property type="entry name" value="YhbC-like, C-terminal domain"/>
    <property type="match status" value="1"/>
</dbReference>
<dbReference type="EMBL" id="JACOPL010000008">
    <property type="protein sequence ID" value="MBC5725696.1"/>
    <property type="molecule type" value="Genomic_DNA"/>
</dbReference>
<dbReference type="InterPro" id="IPR035956">
    <property type="entry name" value="RimP_N_sf"/>
</dbReference>
<organism evidence="6 7">
    <name type="scientific">Agathobaculum faecis</name>
    <dbReference type="NCBI Taxonomy" id="2763013"/>
    <lineage>
        <taxon>Bacteria</taxon>
        <taxon>Bacillati</taxon>
        <taxon>Bacillota</taxon>
        <taxon>Clostridia</taxon>
        <taxon>Eubacteriales</taxon>
        <taxon>Butyricicoccaceae</taxon>
        <taxon>Agathobaculum</taxon>
    </lineage>
</organism>
<dbReference type="InterPro" id="IPR028989">
    <property type="entry name" value="RimP_N"/>
</dbReference>
<dbReference type="SUPFAM" id="SSF75420">
    <property type="entry name" value="YhbC-like, N-terminal domain"/>
    <property type="match status" value="1"/>
</dbReference>
<comment type="caution">
    <text evidence="6">The sequence shown here is derived from an EMBL/GenBank/DDBJ whole genome shotgun (WGS) entry which is preliminary data.</text>
</comment>
<keyword evidence="2 3" id="KW-0690">Ribosome biogenesis</keyword>
<comment type="subcellular location">
    <subcellularLocation>
        <location evidence="3">Cytoplasm</location>
    </subcellularLocation>
</comment>
<comment type="similarity">
    <text evidence="3">Belongs to the RimP family.</text>
</comment>
<dbReference type="InterPro" id="IPR036847">
    <property type="entry name" value="RimP_C_sf"/>
</dbReference>
<dbReference type="PANTHER" id="PTHR33867:SF1">
    <property type="entry name" value="RIBOSOME MATURATION FACTOR RIMP"/>
    <property type="match status" value="1"/>
</dbReference>
<reference evidence="6" key="1">
    <citation type="submission" date="2020-08" db="EMBL/GenBank/DDBJ databases">
        <title>Genome public.</title>
        <authorList>
            <person name="Liu C."/>
            <person name="Sun Q."/>
        </authorList>
    </citation>
    <scope>NUCLEOTIDE SEQUENCE</scope>
    <source>
        <strain evidence="6">NSJ-28</strain>
    </source>
</reference>
<evidence type="ECO:0000256" key="1">
    <source>
        <dbReference type="ARBA" id="ARBA00022490"/>
    </source>
</evidence>
<evidence type="ECO:0000259" key="5">
    <source>
        <dbReference type="Pfam" id="PF17384"/>
    </source>
</evidence>
<dbReference type="Gene3D" id="2.30.30.180">
    <property type="entry name" value="Ribosome maturation factor RimP, C-terminal domain"/>
    <property type="match status" value="1"/>
</dbReference>
<dbReference type="CDD" id="cd01734">
    <property type="entry name" value="YlxS_C"/>
    <property type="match status" value="1"/>
</dbReference>
<gene>
    <name evidence="3" type="primary">rimP</name>
    <name evidence="6" type="ORF">H8S45_09540</name>
</gene>
<keyword evidence="1 3" id="KW-0963">Cytoplasm</keyword>
<dbReference type="PANTHER" id="PTHR33867">
    <property type="entry name" value="RIBOSOME MATURATION FACTOR RIMP"/>
    <property type="match status" value="1"/>
</dbReference>
<protein>
    <recommendedName>
        <fullName evidence="3">Ribosome maturation factor RimP</fullName>
    </recommendedName>
</protein>
<accession>A0A923LUQ5</accession>
<feature type="domain" description="Ribosome maturation factor RimP C-terminal" evidence="5">
    <location>
        <begin position="89"/>
        <end position="153"/>
    </location>
</feature>
<proteinExistence type="inferred from homology"/>
<dbReference type="Proteomes" id="UP000606499">
    <property type="component" value="Unassembled WGS sequence"/>
</dbReference>
<evidence type="ECO:0000313" key="7">
    <source>
        <dbReference type="Proteomes" id="UP000606499"/>
    </source>
</evidence>
<dbReference type="Pfam" id="PF02576">
    <property type="entry name" value="RimP_N"/>
    <property type="match status" value="1"/>
</dbReference>
<sequence>MQAKQIVARVEELVKPLCEQAGVSLWDVEFEKEGGRYMLTVTVDHPEGVQIDQCEQVSRALDPMLDEKEFDDMPSYTLCVSSAGLSRRLKRPEHFAAFIGHPVELGFYKPVNGAKQTEGTLVAYDNGCVTLESGGQQTVYEPKDIAAVRLAVEI</sequence>
<dbReference type="Pfam" id="PF17384">
    <property type="entry name" value="DUF150_C"/>
    <property type="match status" value="1"/>
</dbReference>
<comment type="function">
    <text evidence="3">Required for maturation of 30S ribosomal subunits.</text>
</comment>
<evidence type="ECO:0000313" key="6">
    <source>
        <dbReference type="EMBL" id="MBC5725696.1"/>
    </source>
</evidence>
<keyword evidence="7" id="KW-1185">Reference proteome</keyword>
<evidence type="ECO:0000256" key="3">
    <source>
        <dbReference type="HAMAP-Rule" id="MF_01077"/>
    </source>
</evidence>
<feature type="domain" description="Ribosome maturation factor RimP N-terminal" evidence="4">
    <location>
        <begin position="13"/>
        <end position="85"/>
    </location>
</feature>
<dbReference type="RefSeq" id="WP_054326945.1">
    <property type="nucleotide sequence ID" value="NZ_JACOPL010000008.1"/>
</dbReference>
<evidence type="ECO:0000259" key="4">
    <source>
        <dbReference type="Pfam" id="PF02576"/>
    </source>
</evidence>
<dbReference type="InterPro" id="IPR028998">
    <property type="entry name" value="RimP_C"/>
</dbReference>